<dbReference type="InterPro" id="IPR001503">
    <property type="entry name" value="Glyco_trans_10"/>
</dbReference>
<reference evidence="10" key="1">
    <citation type="submission" date="2019-12" db="UniProtKB">
        <authorList>
            <consortium name="WormBaseParasite"/>
        </authorList>
    </citation>
    <scope>IDENTIFICATION</scope>
</reference>
<dbReference type="STRING" id="70415.A0A5S6QRZ8"/>
<dbReference type="Pfam" id="PF00852">
    <property type="entry name" value="Glyco_transf_10"/>
    <property type="match status" value="1"/>
</dbReference>
<dbReference type="PANTHER" id="PTHR48438">
    <property type="entry name" value="ALPHA-(1,3)-FUCOSYLTRANSFERASE C-RELATED"/>
    <property type="match status" value="1"/>
</dbReference>
<keyword evidence="7" id="KW-0812">Transmembrane</keyword>
<evidence type="ECO:0000313" key="10">
    <source>
        <dbReference type="WBParaSite" id="TMUE_2000009924.1"/>
    </source>
</evidence>
<dbReference type="Proteomes" id="UP000046395">
    <property type="component" value="Unassembled WGS sequence"/>
</dbReference>
<dbReference type="WBParaSite" id="TMUE_2000009924.1">
    <property type="protein sequence ID" value="TMUE_2000009924.1"/>
    <property type="gene ID" value="WBGene00300776"/>
</dbReference>
<name>A0A5S6QRZ8_TRIMR</name>
<keyword evidence="9" id="KW-1185">Reference proteome</keyword>
<organism evidence="9 10">
    <name type="scientific">Trichuris muris</name>
    <name type="common">Mouse whipworm</name>
    <dbReference type="NCBI Taxonomy" id="70415"/>
    <lineage>
        <taxon>Eukaryota</taxon>
        <taxon>Metazoa</taxon>
        <taxon>Ecdysozoa</taxon>
        <taxon>Nematoda</taxon>
        <taxon>Enoplea</taxon>
        <taxon>Dorylaimia</taxon>
        <taxon>Trichinellida</taxon>
        <taxon>Trichuridae</taxon>
        <taxon>Trichuris</taxon>
    </lineage>
</organism>
<dbReference type="GO" id="GO:0032580">
    <property type="term" value="C:Golgi cisterna membrane"/>
    <property type="evidence" value="ECO:0007669"/>
    <property type="project" value="UniProtKB-SubCell"/>
</dbReference>
<keyword evidence="7" id="KW-0472">Membrane</keyword>
<evidence type="ECO:0000256" key="5">
    <source>
        <dbReference type="ARBA" id="ARBA00022679"/>
    </source>
</evidence>
<feature type="domain" description="Fucosyltransferase C-terminal" evidence="8">
    <location>
        <begin position="15"/>
        <end position="149"/>
    </location>
</feature>
<dbReference type="UniPathway" id="UPA00378"/>
<dbReference type="EC" id="2.4.1.-" evidence="7"/>
<dbReference type="GO" id="GO:0000139">
    <property type="term" value="C:Golgi membrane"/>
    <property type="evidence" value="ECO:0007669"/>
    <property type="project" value="UniProtKB-SubCell"/>
</dbReference>
<evidence type="ECO:0000313" key="9">
    <source>
        <dbReference type="Proteomes" id="UP000046395"/>
    </source>
</evidence>
<comment type="pathway">
    <text evidence="2">Protein modification; protein glycosylation.</text>
</comment>
<keyword evidence="5 7" id="KW-0808">Transferase</keyword>
<accession>A0A5S6QRZ8</accession>
<keyword evidence="4 7" id="KW-0328">Glycosyltransferase</keyword>
<keyword evidence="6 7" id="KW-0333">Golgi apparatus</keyword>
<comment type="similarity">
    <text evidence="3 7">Belongs to the glycosyltransferase 10 family.</text>
</comment>
<evidence type="ECO:0000256" key="2">
    <source>
        <dbReference type="ARBA" id="ARBA00004922"/>
    </source>
</evidence>
<dbReference type="PANTHER" id="PTHR48438:SF1">
    <property type="entry name" value="ALPHA-(1,3)-FUCOSYLTRANSFERASE C-RELATED"/>
    <property type="match status" value="1"/>
</dbReference>
<protein>
    <recommendedName>
        <fullName evidence="7">Fucosyltransferase</fullName>
        <ecNumber evidence="7">2.4.1.-</ecNumber>
    </recommendedName>
</protein>
<dbReference type="GO" id="GO:0008417">
    <property type="term" value="F:fucosyltransferase activity"/>
    <property type="evidence" value="ECO:0007669"/>
    <property type="project" value="InterPro"/>
</dbReference>
<dbReference type="InterPro" id="IPR038577">
    <property type="entry name" value="GT10-like_C_sf"/>
</dbReference>
<evidence type="ECO:0000256" key="4">
    <source>
        <dbReference type="ARBA" id="ARBA00022676"/>
    </source>
</evidence>
<evidence type="ECO:0000256" key="1">
    <source>
        <dbReference type="ARBA" id="ARBA00004323"/>
    </source>
</evidence>
<comment type="subcellular location">
    <subcellularLocation>
        <location evidence="1">Golgi apparatus membrane</location>
        <topology evidence="1">Single-pass type II membrane protein</topology>
    </subcellularLocation>
    <subcellularLocation>
        <location evidence="7">Golgi apparatus</location>
        <location evidence="7">Golgi stack membrane</location>
        <topology evidence="7">Single-pass type II membrane protein</topology>
    </subcellularLocation>
</comment>
<evidence type="ECO:0000259" key="8">
    <source>
        <dbReference type="Pfam" id="PF00852"/>
    </source>
</evidence>
<evidence type="ECO:0000256" key="6">
    <source>
        <dbReference type="ARBA" id="ARBA00023034"/>
    </source>
</evidence>
<dbReference type="Gene3D" id="3.40.50.11660">
    <property type="entry name" value="Glycosyl transferase family 10, C-terminal domain"/>
    <property type="match status" value="1"/>
</dbReference>
<dbReference type="AlphaFoldDB" id="A0A5S6QRZ8"/>
<dbReference type="SUPFAM" id="SSF53756">
    <property type="entry name" value="UDP-Glycosyltransferase/glycogen phosphorylase"/>
    <property type="match status" value="1"/>
</dbReference>
<dbReference type="InterPro" id="IPR055270">
    <property type="entry name" value="Glyco_tran_10_C"/>
</dbReference>
<evidence type="ECO:0000256" key="3">
    <source>
        <dbReference type="ARBA" id="ARBA00008919"/>
    </source>
</evidence>
<sequence length="149" mass="17533">MQFEATIDLLRIVVRKRRYIVAWFASNCETYSQRSYYVDELRKHIDVHIYGKCGARRCSKSKGICDELVKKDHKFVLALENSVCNNYVTEKPYKAFGNLVIPVELSRRIAQPILPNGSFIAADDFKSKRQLAKYRHYLDENVTEYLRYL</sequence>
<proteinExistence type="inferred from homology"/>
<evidence type="ECO:0000256" key="7">
    <source>
        <dbReference type="RuleBase" id="RU003832"/>
    </source>
</evidence>